<dbReference type="EMBL" id="SNQG01000001">
    <property type="protein sequence ID" value="TEW69195.1"/>
    <property type="molecule type" value="Genomic_DNA"/>
</dbReference>
<evidence type="ECO:0000313" key="4">
    <source>
        <dbReference type="Proteomes" id="UP000297248"/>
    </source>
</evidence>
<accession>A0A4Y8AL68</accession>
<gene>
    <name evidence="3" type="ORF">E2R65_03240</name>
    <name evidence="2" type="ORF">GGR35_000343</name>
</gene>
<reference evidence="2 5" key="3">
    <citation type="submission" date="2020-08" db="EMBL/GenBank/DDBJ databases">
        <title>Genomic Encyclopedia of Type Strains, Phase IV (KMG-IV): sequencing the most valuable type-strain genomes for metagenomic binning, comparative biology and taxonomic classification.</title>
        <authorList>
            <person name="Goeker M."/>
        </authorList>
    </citation>
    <scope>NUCLEOTIDE SEQUENCE [LARGE SCALE GENOMIC DNA]</scope>
    <source>
        <strain evidence="2 5">DSM 100995</strain>
    </source>
</reference>
<feature type="region of interest" description="Disordered" evidence="1">
    <location>
        <begin position="1"/>
        <end position="20"/>
    </location>
</feature>
<dbReference type="OrthoDB" id="800062at2"/>
<evidence type="ECO:0000313" key="2">
    <source>
        <dbReference type="EMBL" id="MBB3967757.1"/>
    </source>
</evidence>
<organism evidence="3 4">
    <name type="scientific">Mucilaginibacter phyllosphaerae</name>
    <dbReference type="NCBI Taxonomy" id="1812349"/>
    <lineage>
        <taxon>Bacteria</taxon>
        <taxon>Pseudomonadati</taxon>
        <taxon>Bacteroidota</taxon>
        <taxon>Sphingobacteriia</taxon>
        <taxon>Sphingobacteriales</taxon>
        <taxon>Sphingobacteriaceae</taxon>
        <taxon>Mucilaginibacter</taxon>
    </lineage>
</organism>
<dbReference type="EMBL" id="JACIEG010000001">
    <property type="protein sequence ID" value="MBB3967757.1"/>
    <property type="molecule type" value="Genomic_DNA"/>
</dbReference>
<dbReference type="Proteomes" id="UP000583101">
    <property type="component" value="Unassembled WGS sequence"/>
</dbReference>
<reference evidence="3 4" key="1">
    <citation type="journal article" date="2016" name="Int. J. Syst. Evol. Microbiol.">
        <title>Proposal of Mucilaginibacter phyllosphaerae sp. nov. isolated from the phyllosphere of Galium album.</title>
        <authorList>
            <person name="Aydogan E.L."/>
            <person name="Busse H.J."/>
            <person name="Moser G."/>
            <person name="Muller C."/>
            <person name="Kampfer P."/>
            <person name="Glaeser S.P."/>
        </authorList>
    </citation>
    <scope>NUCLEOTIDE SEQUENCE [LARGE SCALE GENOMIC DNA]</scope>
    <source>
        <strain evidence="3 4">PP-F2FG21</strain>
    </source>
</reference>
<proteinExistence type="predicted"/>
<evidence type="ECO:0000313" key="3">
    <source>
        <dbReference type="EMBL" id="TEW69195.1"/>
    </source>
</evidence>
<keyword evidence="5" id="KW-1185">Reference proteome</keyword>
<dbReference type="RefSeq" id="WP_134335030.1">
    <property type="nucleotide sequence ID" value="NZ_BMCZ01000001.1"/>
</dbReference>
<dbReference type="AlphaFoldDB" id="A0A4Y8AL68"/>
<name>A0A4Y8AL68_9SPHI</name>
<evidence type="ECO:0000313" key="5">
    <source>
        <dbReference type="Proteomes" id="UP000583101"/>
    </source>
</evidence>
<evidence type="ECO:0000256" key="1">
    <source>
        <dbReference type="SAM" id="MobiDB-lite"/>
    </source>
</evidence>
<comment type="caution">
    <text evidence="3">The sequence shown here is derived from an EMBL/GenBank/DDBJ whole genome shotgun (WGS) entry which is preliminary data.</text>
</comment>
<reference evidence="3" key="2">
    <citation type="submission" date="2019-03" db="EMBL/GenBank/DDBJ databases">
        <authorList>
            <person name="Yan Y.-Q."/>
            <person name="Du Z.-J."/>
        </authorList>
    </citation>
    <scope>NUCLEOTIDE SEQUENCE</scope>
    <source>
        <strain evidence="3">PP-F2FG21</strain>
    </source>
</reference>
<protein>
    <submittedName>
        <fullName evidence="3">Uncharacterized protein</fullName>
    </submittedName>
</protein>
<sequence length="60" mass="6935">MHLAHSALRTKQKNGKSQLANKELDERYRAYLTACNKYQAEIAAIQKYMPGWLPPFKLKA</sequence>
<dbReference type="Proteomes" id="UP000297248">
    <property type="component" value="Unassembled WGS sequence"/>
</dbReference>